<keyword evidence="3" id="KW-1185">Reference proteome</keyword>
<sequence length="83" mass="9368">MGNDEDFEEGEEKTKASNPSTVASHHHSVCPPRERVGEGGEGWLGQREMVTMLELEARRRRDEESSSTLGEGEKEESIIARRR</sequence>
<dbReference type="AlphaFoldDB" id="A0A0D3FDK5"/>
<dbReference type="HOGENOM" id="CLU_2546195_0_0_1"/>
<reference evidence="2" key="2">
    <citation type="submission" date="2015-03" db="UniProtKB">
        <authorList>
            <consortium name="EnsemblPlants"/>
        </authorList>
    </citation>
    <scope>IDENTIFICATION</scope>
</reference>
<evidence type="ECO:0000256" key="1">
    <source>
        <dbReference type="SAM" id="MobiDB-lite"/>
    </source>
</evidence>
<reference evidence="2" key="1">
    <citation type="journal article" date="2009" name="Rice">
        <title>De Novo Next Generation Sequencing of Plant Genomes.</title>
        <authorList>
            <person name="Rounsley S."/>
            <person name="Marri P.R."/>
            <person name="Yu Y."/>
            <person name="He R."/>
            <person name="Sisneros N."/>
            <person name="Goicoechea J.L."/>
            <person name="Lee S.J."/>
            <person name="Angelova A."/>
            <person name="Kudrna D."/>
            <person name="Luo M."/>
            <person name="Affourtit J."/>
            <person name="Desany B."/>
            <person name="Knight J."/>
            <person name="Niazi F."/>
            <person name="Egholm M."/>
            <person name="Wing R.A."/>
        </authorList>
    </citation>
    <scope>NUCLEOTIDE SEQUENCE [LARGE SCALE GENOMIC DNA]</scope>
    <source>
        <strain evidence="2">cv. IRGC 105608</strain>
    </source>
</reference>
<protein>
    <submittedName>
        <fullName evidence="2">Uncharacterized protein</fullName>
    </submittedName>
</protein>
<dbReference type="PaxDb" id="65489-OBART03G03030.1"/>
<feature type="compositionally biased region" description="Basic and acidic residues" evidence="1">
    <location>
        <begin position="71"/>
        <end position="83"/>
    </location>
</feature>
<proteinExistence type="predicted"/>
<name>A0A0D3FDK5_9ORYZ</name>
<dbReference type="EnsemblPlants" id="OBART03G03030.1">
    <property type="protein sequence ID" value="OBART03G03030.1"/>
    <property type="gene ID" value="OBART03G03030"/>
</dbReference>
<feature type="compositionally biased region" description="Acidic residues" evidence="1">
    <location>
        <begin position="1"/>
        <end position="11"/>
    </location>
</feature>
<dbReference type="Gramene" id="OBART03G03030.1">
    <property type="protein sequence ID" value="OBART03G03030.1"/>
    <property type="gene ID" value="OBART03G03030"/>
</dbReference>
<evidence type="ECO:0000313" key="2">
    <source>
        <dbReference type="EnsemblPlants" id="OBART03G03030.1"/>
    </source>
</evidence>
<organism evidence="2">
    <name type="scientific">Oryza barthii</name>
    <dbReference type="NCBI Taxonomy" id="65489"/>
    <lineage>
        <taxon>Eukaryota</taxon>
        <taxon>Viridiplantae</taxon>
        <taxon>Streptophyta</taxon>
        <taxon>Embryophyta</taxon>
        <taxon>Tracheophyta</taxon>
        <taxon>Spermatophyta</taxon>
        <taxon>Magnoliopsida</taxon>
        <taxon>Liliopsida</taxon>
        <taxon>Poales</taxon>
        <taxon>Poaceae</taxon>
        <taxon>BOP clade</taxon>
        <taxon>Oryzoideae</taxon>
        <taxon>Oryzeae</taxon>
        <taxon>Oryzinae</taxon>
        <taxon>Oryza</taxon>
    </lineage>
</organism>
<feature type="region of interest" description="Disordered" evidence="1">
    <location>
        <begin position="1"/>
        <end position="83"/>
    </location>
</feature>
<accession>A0A0D3FDK5</accession>
<dbReference type="Proteomes" id="UP000026960">
    <property type="component" value="Chromosome 3"/>
</dbReference>
<feature type="compositionally biased region" description="Basic and acidic residues" evidence="1">
    <location>
        <begin position="55"/>
        <end position="64"/>
    </location>
</feature>
<evidence type="ECO:0000313" key="3">
    <source>
        <dbReference type="Proteomes" id="UP000026960"/>
    </source>
</evidence>